<feature type="chain" id="PRO_5018277030" evidence="1">
    <location>
        <begin position="35"/>
        <end position="415"/>
    </location>
</feature>
<dbReference type="Proteomes" id="UP000274843">
    <property type="component" value="Unassembled WGS sequence"/>
</dbReference>
<dbReference type="Gene3D" id="3.40.710.10">
    <property type="entry name" value="DD-peptidase/beta-lactamase superfamily"/>
    <property type="match status" value="1"/>
</dbReference>
<accession>A0A3N2H4K9</accession>
<organism evidence="3 4">
    <name type="scientific">Amycolatopsis thermoflava</name>
    <dbReference type="NCBI Taxonomy" id="84480"/>
    <lineage>
        <taxon>Bacteria</taxon>
        <taxon>Bacillati</taxon>
        <taxon>Actinomycetota</taxon>
        <taxon>Actinomycetes</taxon>
        <taxon>Pseudonocardiales</taxon>
        <taxon>Pseudonocardiaceae</taxon>
        <taxon>Amycolatopsis</taxon>
        <taxon>Amycolatopsis methanolica group</taxon>
    </lineage>
</organism>
<dbReference type="GeneID" id="301847535"/>
<comment type="caution">
    <text evidence="3">The sequence shown here is derived from an EMBL/GenBank/DDBJ whole genome shotgun (WGS) entry which is preliminary data.</text>
</comment>
<feature type="domain" description="Beta-lactamase-related" evidence="2">
    <location>
        <begin position="51"/>
        <end position="382"/>
    </location>
</feature>
<gene>
    <name evidence="3" type="ORF">EDD35_6268</name>
</gene>
<sequence>MHRTPLSRRTFGRLTGAAGAGLLAGGALTGTAHAATWRTTGTAVAALTAFDTQMKTFMQARGIPAGQLAVTYGGRLVLARGYSTDSTLTVQPTSLFRIASLSKPITAAAVLRLAQDGQLALDTPVTSILDLPATADARWPQITVRRLLQHLGGWDRAISGDPNFADRTISRVLGVPLELYPDDVIRYMAGRRLDHTPGTTYAYSNFGYLLAGRVIEEVSGLAYADYVRQKLLAPLGITRMAQGWSIARHTGEVPYRSQYSGVTVLDSSGATVPSPYGTFSMRVHGANGGWIASAVDLVRWARVFDQPSAVLNSASLGQVFAQPETGIGSGGSYYGLGWLVRPVSGGTGRNTWHDGSLPGTYTLMVRNYQGASWAVLFNQRDDASGLSYSDIDAALWTAYRAVTSWPSGDQFPSYF</sequence>
<dbReference type="InterPro" id="IPR001466">
    <property type="entry name" value="Beta-lactam-related"/>
</dbReference>
<dbReference type="InterPro" id="IPR006311">
    <property type="entry name" value="TAT_signal"/>
</dbReference>
<dbReference type="PANTHER" id="PTHR46825">
    <property type="entry name" value="D-ALANYL-D-ALANINE-CARBOXYPEPTIDASE/ENDOPEPTIDASE AMPH"/>
    <property type="match status" value="1"/>
</dbReference>
<dbReference type="AlphaFoldDB" id="A0A3N2H4K9"/>
<dbReference type="EMBL" id="RKHY01000001">
    <property type="protein sequence ID" value="ROS43848.1"/>
    <property type="molecule type" value="Genomic_DNA"/>
</dbReference>
<keyword evidence="1" id="KW-0732">Signal</keyword>
<dbReference type="SUPFAM" id="SSF56601">
    <property type="entry name" value="beta-lactamase/transpeptidase-like"/>
    <property type="match status" value="1"/>
</dbReference>
<dbReference type="PROSITE" id="PS51318">
    <property type="entry name" value="TAT"/>
    <property type="match status" value="1"/>
</dbReference>
<dbReference type="InterPro" id="IPR050491">
    <property type="entry name" value="AmpC-like"/>
</dbReference>
<evidence type="ECO:0000256" key="1">
    <source>
        <dbReference type="SAM" id="SignalP"/>
    </source>
</evidence>
<protein>
    <submittedName>
        <fullName evidence="3">CubicO group peptidase (Beta-lactamase class C family)</fullName>
    </submittedName>
</protein>
<evidence type="ECO:0000313" key="3">
    <source>
        <dbReference type="EMBL" id="ROS43848.1"/>
    </source>
</evidence>
<dbReference type="PANTHER" id="PTHR46825:SF9">
    <property type="entry name" value="BETA-LACTAMASE-RELATED DOMAIN-CONTAINING PROTEIN"/>
    <property type="match status" value="1"/>
</dbReference>
<dbReference type="RefSeq" id="WP_123685948.1">
    <property type="nucleotide sequence ID" value="NZ_RKHY01000001.1"/>
</dbReference>
<feature type="signal peptide" evidence="1">
    <location>
        <begin position="1"/>
        <end position="34"/>
    </location>
</feature>
<dbReference type="Pfam" id="PF00144">
    <property type="entry name" value="Beta-lactamase"/>
    <property type="match status" value="1"/>
</dbReference>
<evidence type="ECO:0000259" key="2">
    <source>
        <dbReference type="Pfam" id="PF00144"/>
    </source>
</evidence>
<dbReference type="InterPro" id="IPR012338">
    <property type="entry name" value="Beta-lactam/transpept-like"/>
</dbReference>
<keyword evidence="4" id="KW-1185">Reference proteome</keyword>
<reference evidence="3 4" key="1">
    <citation type="submission" date="2018-11" db="EMBL/GenBank/DDBJ databases">
        <title>Sequencing the genomes of 1000 actinobacteria strains.</title>
        <authorList>
            <person name="Klenk H.-P."/>
        </authorList>
    </citation>
    <scope>NUCLEOTIDE SEQUENCE [LARGE SCALE GENOMIC DNA]</scope>
    <source>
        <strain evidence="3 4">DSM 44348</strain>
    </source>
</reference>
<proteinExistence type="predicted"/>
<name>A0A3N2H4K9_9PSEU</name>
<evidence type="ECO:0000313" key="4">
    <source>
        <dbReference type="Proteomes" id="UP000274843"/>
    </source>
</evidence>